<keyword evidence="2" id="KW-1185">Reference proteome</keyword>
<protein>
    <submittedName>
        <fullName evidence="1">Uncharacterized protein</fullName>
    </submittedName>
</protein>
<gene>
    <name evidence="1" type="ORF">CEPIT_LOCUS9658</name>
</gene>
<reference evidence="1" key="1">
    <citation type="submission" date="2022-07" db="EMBL/GenBank/DDBJ databases">
        <authorList>
            <person name="Macas J."/>
            <person name="Novak P."/>
            <person name="Neumann P."/>
        </authorList>
    </citation>
    <scope>NUCLEOTIDE SEQUENCE</scope>
</reference>
<dbReference type="EMBL" id="CAMAPF010000055">
    <property type="protein sequence ID" value="CAH9085997.1"/>
    <property type="molecule type" value="Genomic_DNA"/>
</dbReference>
<dbReference type="Proteomes" id="UP001152523">
    <property type="component" value="Unassembled WGS sequence"/>
</dbReference>
<feature type="non-terminal residue" evidence="1">
    <location>
        <position position="46"/>
    </location>
</feature>
<accession>A0AAV0CXR4</accession>
<sequence>MYEFYSSVEHVKDENDYTNNTINFQMLNENHSLTKREFDEHFDLPW</sequence>
<dbReference type="AlphaFoldDB" id="A0AAV0CXR4"/>
<comment type="caution">
    <text evidence="1">The sequence shown here is derived from an EMBL/GenBank/DDBJ whole genome shotgun (WGS) entry which is preliminary data.</text>
</comment>
<organism evidence="1 2">
    <name type="scientific">Cuscuta epithymum</name>
    <dbReference type="NCBI Taxonomy" id="186058"/>
    <lineage>
        <taxon>Eukaryota</taxon>
        <taxon>Viridiplantae</taxon>
        <taxon>Streptophyta</taxon>
        <taxon>Embryophyta</taxon>
        <taxon>Tracheophyta</taxon>
        <taxon>Spermatophyta</taxon>
        <taxon>Magnoliopsida</taxon>
        <taxon>eudicotyledons</taxon>
        <taxon>Gunneridae</taxon>
        <taxon>Pentapetalae</taxon>
        <taxon>asterids</taxon>
        <taxon>lamiids</taxon>
        <taxon>Solanales</taxon>
        <taxon>Convolvulaceae</taxon>
        <taxon>Cuscuteae</taxon>
        <taxon>Cuscuta</taxon>
        <taxon>Cuscuta subgen. Cuscuta</taxon>
    </lineage>
</organism>
<name>A0AAV0CXR4_9ASTE</name>
<proteinExistence type="predicted"/>
<evidence type="ECO:0000313" key="2">
    <source>
        <dbReference type="Proteomes" id="UP001152523"/>
    </source>
</evidence>
<evidence type="ECO:0000313" key="1">
    <source>
        <dbReference type="EMBL" id="CAH9085997.1"/>
    </source>
</evidence>